<dbReference type="RefSeq" id="WP_082876666.1">
    <property type="nucleotide sequence ID" value="NZ_CP017476.1"/>
</dbReference>
<reference evidence="5 6" key="1">
    <citation type="submission" date="2016-02" db="EMBL/GenBank/DDBJ databases">
        <title>Draft genome sequence of Hydrogenophaga sp. LPB0072.</title>
        <authorList>
            <person name="Shin S.-K."/>
            <person name="Yi H."/>
        </authorList>
    </citation>
    <scope>NUCLEOTIDE SEQUENCE [LARGE SCALE GENOMIC DNA]</scope>
    <source>
        <strain evidence="5 6">LPB0072</strain>
    </source>
</reference>
<dbReference type="PANTHER" id="PTHR32347">
    <property type="entry name" value="EFFLUX SYSTEM COMPONENT YKNX-RELATED"/>
    <property type="match status" value="1"/>
</dbReference>
<dbReference type="Pfam" id="PF25876">
    <property type="entry name" value="HH_MFP_RND"/>
    <property type="match status" value="1"/>
</dbReference>
<feature type="domain" description="Multidrug resistance protein MdtA-like alpha-helical hairpin" evidence="4">
    <location>
        <begin position="106"/>
        <end position="165"/>
    </location>
</feature>
<proteinExistence type="predicted"/>
<dbReference type="Gene3D" id="2.40.50.100">
    <property type="match status" value="1"/>
</dbReference>
<dbReference type="EMBL" id="LVWD01000001">
    <property type="protein sequence ID" value="OAD44123.1"/>
    <property type="molecule type" value="Genomic_DNA"/>
</dbReference>
<organism evidence="5 6">
    <name type="scientific">Hydrogenophaga crassostreae</name>
    <dbReference type="NCBI Taxonomy" id="1763535"/>
    <lineage>
        <taxon>Bacteria</taxon>
        <taxon>Pseudomonadati</taxon>
        <taxon>Pseudomonadota</taxon>
        <taxon>Betaproteobacteria</taxon>
        <taxon>Burkholderiales</taxon>
        <taxon>Comamonadaceae</taxon>
        <taxon>Hydrogenophaga</taxon>
    </lineage>
</organism>
<protein>
    <recommendedName>
        <fullName evidence="4">Multidrug resistance protein MdtA-like alpha-helical hairpin domain-containing protein</fullName>
    </recommendedName>
</protein>
<evidence type="ECO:0000256" key="2">
    <source>
        <dbReference type="ARBA" id="ARBA00023054"/>
    </source>
</evidence>
<gene>
    <name evidence="5" type="ORF">LPB72_01025</name>
</gene>
<name>A0ABX2UBY3_9BURK</name>
<dbReference type="InterPro" id="IPR058624">
    <property type="entry name" value="MdtA-like_HH"/>
</dbReference>
<dbReference type="Gene3D" id="1.10.287.470">
    <property type="entry name" value="Helix hairpin bin"/>
    <property type="match status" value="1"/>
</dbReference>
<evidence type="ECO:0000256" key="1">
    <source>
        <dbReference type="ARBA" id="ARBA00004196"/>
    </source>
</evidence>
<keyword evidence="6" id="KW-1185">Reference proteome</keyword>
<dbReference type="PROSITE" id="PS51257">
    <property type="entry name" value="PROKAR_LIPOPROTEIN"/>
    <property type="match status" value="1"/>
</dbReference>
<keyword evidence="2 3" id="KW-0175">Coiled coil</keyword>
<comment type="caution">
    <text evidence="5">The sequence shown here is derived from an EMBL/GenBank/DDBJ whole genome shotgun (WGS) entry which is preliminary data.</text>
</comment>
<dbReference type="SUPFAM" id="SSF111369">
    <property type="entry name" value="HlyD-like secretion proteins"/>
    <property type="match status" value="2"/>
</dbReference>
<dbReference type="InterPro" id="IPR050465">
    <property type="entry name" value="UPF0194_transport"/>
</dbReference>
<dbReference type="PANTHER" id="PTHR32347:SF23">
    <property type="entry name" value="BLL5650 PROTEIN"/>
    <property type="match status" value="1"/>
</dbReference>
<evidence type="ECO:0000313" key="5">
    <source>
        <dbReference type="EMBL" id="OAD44123.1"/>
    </source>
</evidence>
<comment type="subcellular location">
    <subcellularLocation>
        <location evidence="1">Cell envelope</location>
    </subcellularLocation>
</comment>
<evidence type="ECO:0000259" key="4">
    <source>
        <dbReference type="Pfam" id="PF25876"/>
    </source>
</evidence>
<dbReference type="Proteomes" id="UP000185657">
    <property type="component" value="Unassembled WGS sequence"/>
</dbReference>
<evidence type="ECO:0000313" key="6">
    <source>
        <dbReference type="Proteomes" id="UP000185657"/>
    </source>
</evidence>
<accession>A0ABX2UBY3</accession>
<sequence>MIPGAYRWPTVVCCVLSGLGLVACSEPPPESWSGYVEGDFVYVSAPIGGQLDRLQVRAGDRVKHGDALFALDAQAELAARGEATARWVAAQAQAANTDKGRRPDELAASRAQLAQARAAAALAQAAWRRQSELVDKGFVSKASLDSARAARDQSLARVSELQANLRVGLQPARSDERAAAQAQAEAQNQVLRQAIWRLEQKQQHASVDGQVAEVFFSEGEYVQPGQAVLSVLPPGGIKARFYVREDEIASLVLGQSVSLRCDGCGQAVAATVSRIATGPEFTPPVIYSNAQRAKLVFMVEATPSAGDAARLHPGQPLDVQRLAGGTP</sequence>
<feature type="coiled-coil region" evidence="3">
    <location>
        <begin position="144"/>
        <end position="201"/>
    </location>
</feature>
<evidence type="ECO:0000256" key="3">
    <source>
        <dbReference type="SAM" id="Coils"/>
    </source>
</evidence>